<protein>
    <submittedName>
        <fullName evidence="1">Uncharacterized protein</fullName>
    </submittedName>
</protein>
<accession>X1JPB7</accession>
<comment type="caution">
    <text evidence="1">The sequence shown here is derived from an EMBL/GenBank/DDBJ whole genome shotgun (WGS) entry which is preliminary data.</text>
</comment>
<sequence>IKKNDSPKPIFHTDEDRSYFVVELLLHPAFVKNKEPELRLELPLQGRILYVLRNREFSKSAIAEKVGHKTVSGELNK</sequence>
<dbReference type="EMBL" id="BARU01032486">
    <property type="protein sequence ID" value="GAH71633.1"/>
    <property type="molecule type" value="Genomic_DNA"/>
</dbReference>
<reference evidence="1" key="1">
    <citation type="journal article" date="2014" name="Front. Microbiol.">
        <title>High frequency of phylogenetically diverse reductive dehalogenase-homologous genes in deep subseafloor sedimentary metagenomes.</title>
        <authorList>
            <person name="Kawai M."/>
            <person name="Futagami T."/>
            <person name="Toyoda A."/>
            <person name="Takaki Y."/>
            <person name="Nishi S."/>
            <person name="Hori S."/>
            <person name="Arai W."/>
            <person name="Tsubouchi T."/>
            <person name="Morono Y."/>
            <person name="Uchiyama I."/>
            <person name="Ito T."/>
            <person name="Fujiyama A."/>
            <person name="Inagaki F."/>
            <person name="Takami H."/>
        </authorList>
    </citation>
    <scope>NUCLEOTIDE SEQUENCE</scope>
    <source>
        <strain evidence="1">Expedition CK06-06</strain>
    </source>
</reference>
<feature type="non-terminal residue" evidence="1">
    <location>
        <position position="1"/>
    </location>
</feature>
<gene>
    <name evidence="1" type="ORF">S03H2_51227</name>
</gene>
<name>X1JPB7_9ZZZZ</name>
<organism evidence="1">
    <name type="scientific">marine sediment metagenome</name>
    <dbReference type="NCBI Taxonomy" id="412755"/>
    <lineage>
        <taxon>unclassified sequences</taxon>
        <taxon>metagenomes</taxon>
        <taxon>ecological metagenomes</taxon>
    </lineage>
</organism>
<dbReference type="AlphaFoldDB" id="X1JPB7"/>
<evidence type="ECO:0000313" key="1">
    <source>
        <dbReference type="EMBL" id="GAH71633.1"/>
    </source>
</evidence>
<proteinExistence type="predicted"/>